<accession>A0ABY7BNY2</accession>
<proteinExistence type="predicted"/>
<dbReference type="Proteomes" id="UP001164909">
    <property type="component" value="Chromosome"/>
</dbReference>
<name>A0ABY7BNY2_9FIRM</name>
<dbReference type="EMBL" id="CP113865">
    <property type="protein sequence ID" value="WAM33465.1"/>
    <property type="molecule type" value="Genomic_DNA"/>
</dbReference>
<dbReference type="RefSeq" id="WP_268760780.1">
    <property type="nucleotide sequence ID" value="NZ_CP113865.1"/>
</dbReference>
<keyword evidence="2" id="KW-1185">Reference proteome</keyword>
<reference evidence="1" key="1">
    <citation type="submission" date="2022-12" db="EMBL/GenBank/DDBJ databases">
        <authorList>
            <person name="Bing R.G."/>
            <person name="Willard D.J."/>
            <person name="Manesh M.J.H."/>
            <person name="Laemthong T."/>
            <person name="Crosby J.R."/>
            <person name="Kelly R.M."/>
        </authorList>
    </citation>
    <scope>NUCLEOTIDE SEQUENCE</scope>
    <source>
        <strain evidence="1">DSM 8990</strain>
    </source>
</reference>
<gene>
    <name evidence="1" type="ORF">OTK00_001966</name>
</gene>
<protein>
    <submittedName>
        <fullName evidence="1">Uncharacterized protein</fullName>
    </submittedName>
</protein>
<evidence type="ECO:0000313" key="1">
    <source>
        <dbReference type="EMBL" id="WAM33465.1"/>
    </source>
</evidence>
<organism evidence="1 2">
    <name type="scientific">Caldicellulosiruptor morganii</name>
    <dbReference type="NCBI Taxonomy" id="1387555"/>
    <lineage>
        <taxon>Bacteria</taxon>
        <taxon>Bacillati</taxon>
        <taxon>Bacillota</taxon>
        <taxon>Bacillota incertae sedis</taxon>
        <taxon>Caldicellulosiruptorales</taxon>
        <taxon>Caldicellulosiruptoraceae</taxon>
        <taxon>Caldicellulosiruptor</taxon>
    </lineage>
</organism>
<evidence type="ECO:0000313" key="2">
    <source>
        <dbReference type="Proteomes" id="UP001164909"/>
    </source>
</evidence>
<sequence>MPVDGLIFLLVLCTFLTYRQLRTKTIEMDLIKVAKNIFKA</sequence>